<reference evidence="1" key="1">
    <citation type="submission" date="2021-02" db="EMBL/GenBank/DDBJ databases">
        <authorList>
            <person name="Nowell W R."/>
        </authorList>
    </citation>
    <scope>NUCLEOTIDE SEQUENCE</scope>
</reference>
<dbReference type="GO" id="GO:0003676">
    <property type="term" value="F:nucleic acid binding"/>
    <property type="evidence" value="ECO:0007669"/>
    <property type="project" value="InterPro"/>
</dbReference>
<dbReference type="Gene3D" id="3.30.420.10">
    <property type="entry name" value="Ribonuclease H-like superfamily/Ribonuclease H"/>
    <property type="match status" value="1"/>
</dbReference>
<dbReference type="EMBL" id="CAJNOK010005456">
    <property type="protein sequence ID" value="CAF0972941.1"/>
    <property type="molecule type" value="Genomic_DNA"/>
</dbReference>
<dbReference type="Proteomes" id="UP000682733">
    <property type="component" value="Unassembled WGS sequence"/>
</dbReference>
<dbReference type="AlphaFoldDB" id="A0A8S2DHU1"/>
<dbReference type="EMBL" id="CAJOBA010005462">
    <property type="protein sequence ID" value="CAF3744211.1"/>
    <property type="molecule type" value="Genomic_DNA"/>
</dbReference>
<dbReference type="Proteomes" id="UP000677228">
    <property type="component" value="Unassembled WGS sequence"/>
</dbReference>
<comment type="caution">
    <text evidence="1">The sequence shown here is derived from an EMBL/GenBank/DDBJ whole genome shotgun (WGS) entry which is preliminary data.</text>
</comment>
<gene>
    <name evidence="1" type="ORF">OVA965_LOCUS13195</name>
    <name evidence="2" type="ORF">TMI583_LOCUS13198</name>
</gene>
<accession>A0A8S2DHU1</accession>
<evidence type="ECO:0000313" key="2">
    <source>
        <dbReference type="EMBL" id="CAF3744211.1"/>
    </source>
</evidence>
<dbReference type="InterPro" id="IPR036397">
    <property type="entry name" value="RNaseH_sf"/>
</dbReference>
<sequence>MKSEDVQKIVLRLHSQGLSYRKIMEHLGGEAPSREQADVNGGIHRKTKFPQGVMVWLDACYDGITRPIIIEQGTINHQRYINDIFPIALKDGRKLMGDQFTFQQDSAPAHKDHHTQAWCKDHFWDFWQASRWPPNSPDFN</sequence>
<organism evidence="1 3">
    <name type="scientific">Didymodactylos carnosus</name>
    <dbReference type="NCBI Taxonomy" id="1234261"/>
    <lineage>
        <taxon>Eukaryota</taxon>
        <taxon>Metazoa</taxon>
        <taxon>Spiralia</taxon>
        <taxon>Gnathifera</taxon>
        <taxon>Rotifera</taxon>
        <taxon>Eurotatoria</taxon>
        <taxon>Bdelloidea</taxon>
        <taxon>Philodinida</taxon>
        <taxon>Philodinidae</taxon>
        <taxon>Didymodactylos</taxon>
    </lineage>
</organism>
<proteinExistence type="predicted"/>
<evidence type="ECO:0000313" key="3">
    <source>
        <dbReference type="Proteomes" id="UP000677228"/>
    </source>
</evidence>
<protein>
    <submittedName>
        <fullName evidence="1">Uncharacterized protein</fullName>
    </submittedName>
</protein>
<name>A0A8S2DHU1_9BILA</name>
<evidence type="ECO:0000313" key="1">
    <source>
        <dbReference type="EMBL" id="CAF0972941.1"/>
    </source>
</evidence>